<dbReference type="InterPro" id="IPR038717">
    <property type="entry name" value="Tc1-like_DDE_dom"/>
</dbReference>
<dbReference type="Proteomes" id="UP000288716">
    <property type="component" value="Unassembled WGS sequence"/>
</dbReference>
<dbReference type="Pfam" id="PF13358">
    <property type="entry name" value="DDE_3"/>
    <property type="match status" value="1"/>
</dbReference>
<proteinExistence type="predicted"/>
<accession>A0A443RTK1</accession>
<dbReference type="Gene3D" id="3.30.420.10">
    <property type="entry name" value="Ribonuclease H-like superfamily/Ribonuclease H"/>
    <property type="match status" value="1"/>
</dbReference>
<reference evidence="2 3" key="1">
    <citation type="journal article" date="2018" name="Gigascience">
        <title>Genomes of trombidid mites reveal novel predicted allergens and laterally-transferred genes associated with secondary metabolism.</title>
        <authorList>
            <person name="Dong X."/>
            <person name="Chaisiri K."/>
            <person name="Xia D."/>
            <person name="Armstrong S.D."/>
            <person name="Fang Y."/>
            <person name="Donnelly M.J."/>
            <person name="Kadowaki T."/>
            <person name="McGarry J.W."/>
            <person name="Darby A.C."/>
            <person name="Makepeace B.L."/>
        </authorList>
    </citation>
    <scope>NUCLEOTIDE SEQUENCE [LARGE SCALE GENOMIC DNA]</scope>
    <source>
        <strain evidence="2">UoL-UT</strain>
    </source>
</reference>
<sequence length="108" mass="12748">MYWGAMCIRGLSPIAHVPGTVDRWKHVKILEHNLPDTMNTLYPDGYVYQEDNAPCHKAKYTQNWIRENNIKVLKWPPGSPDLNPKENLWALMKRDLEMRNPRIISHLR</sequence>
<gene>
    <name evidence="2" type="ORF">B4U80_10451</name>
</gene>
<dbReference type="OrthoDB" id="6507355at2759"/>
<comment type="caution">
    <text evidence="2">The sequence shown here is derived from an EMBL/GenBank/DDBJ whole genome shotgun (WGS) entry which is preliminary data.</text>
</comment>
<dbReference type="STRING" id="299467.A0A443RTK1"/>
<evidence type="ECO:0000313" key="3">
    <source>
        <dbReference type="Proteomes" id="UP000288716"/>
    </source>
</evidence>
<dbReference type="EMBL" id="NCKV01035757">
    <property type="protein sequence ID" value="RWS18691.1"/>
    <property type="molecule type" value="Genomic_DNA"/>
</dbReference>
<dbReference type="AlphaFoldDB" id="A0A443RTK1"/>
<feature type="domain" description="Tc1-like transposase DDE" evidence="1">
    <location>
        <begin position="4"/>
        <end position="100"/>
    </location>
</feature>
<keyword evidence="3" id="KW-1185">Reference proteome</keyword>
<dbReference type="GO" id="GO:0003676">
    <property type="term" value="F:nucleic acid binding"/>
    <property type="evidence" value="ECO:0007669"/>
    <property type="project" value="InterPro"/>
</dbReference>
<name>A0A443RTK1_9ACAR</name>
<evidence type="ECO:0000313" key="2">
    <source>
        <dbReference type="EMBL" id="RWS18691.1"/>
    </source>
</evidence>
<organism evidence="2 3">
    <name type="scientific">Leptotrombidium deliense</name>
    <dbReference type="NCBI Taxonomy" id="299467"/>
    <lineage>
        <taxon>Eukaryota</taxon>
        <taxon>Metazoa</taxon>
        <taxon>Ecdysozoa</taxon>
        <taxon>Arthropoda</taxon>
        <taxon>Chelicerata</taxon>
        <taxon>Arachnida</taxon>
        <taxon>Acari</taxon>
        <taxon>Acariformes</taxon>
        <taxon>Trombidiformes</taxon>
        <taxon>Prostigmata</taxon>
        <taxon>Anystina</taxon>
        <taxon>Parasitengona</taxon>
        <taxon>Trombiculoidea</taxon>
        <taxon>Trombiculidae</taxon>
        <taxon>Leptotrombidium</taxon>
    </lineage>
</organism>
<feature type="non-terminal residue" evidence="2">
    <location>
        <position position="108"/>
    </location>
</feature>
<dbReference type="InterPro" id="IPR036397">
    <property type="entry name" value="RNaseH_sf"/>
</dbReference>
<dbReference type="VEuPathDB" id="VectorBase:LDEU013349"/>
<evidence type="ECO:0000259" key="1">
    <source>
        <dbReference type="Pfam" id="PF13358"/>
    </source>
</evidence>
<protein>
    <submittedName>
        <fullName evidence="2">Transposase (Putative)-like protein</fullName>
    </submittedName>
</protein>